<name>A0A344PMR4_9RHOB</name>
<keyword evidence="6" id="KW-1185">Reference proteome</keyword>
<dbReference type="Pfam" id="PF00149">
    <property type="entry name" value="Metallophos"/>
    <property type="match status" value="1"/>
</dbReference>
<dbReference type="SUPFAM" id="SSF55816">
    <property type="entry name" value="5'-nucleotidase (syn. UDP-sugar hydrolase), C-terminal domain"/>
    <property type="match status" value="1"/>
</dbReference>
<dbReference type="GO" id="GO:0000166">
    <property type="term" value="F:nucleotide binding"/>
    <property type="evidence" value="ECO:0007669"/>
    <property type="project" value="UniProtKB-KW"/>
</dbReference>
<keyword evidence="2" id="KW-0378">Hydrolase</keyword>
<dbReference type="Pfam" id="PF02872">
    <property type="entry name" value="5_nucleotid_C"/>
    <property type="match status" value="1"/>
</dbReference>
<dbReference type="GO" id="GO:0009166">
    <property type="term" value="P:nucleotide catabolic process"/>
    <property type="evidence" value="ECO:0007669"/>
    <property type="project" value="InterPro"/>
</dbReference>
<dbReference type="PANTHER" id="PTHR11575:SF6">
    <property type="entry name" value="2',3'-CYCLIC-NUCLEOTIDE 2'-PHOSPHODIESTERASE_3'-NUCLEOTIDASE"/>
    <property type="match status" value="1"/>
</dbReference>
<dbReference type="GO" id="GO:0030288">
    <property type="term" value="C:outer membrane-bounded periplasmic space"/>
    <property type="evidence" value="ECO:0007669"/>
    <property type="project" value="TreeGrafter"/>
</dbReference>
<keyword evidence="1" id="KW-0732">Signal</keyword>
<evidence type="ECO:0000313" key="6">
    <source>
        <dbReference type="Proteomes" id="UP000252023"/>
    </source>
</evidence>
<dbReference type="AlphaFoldDB" id="A0A344PMR4"/>
<proteinExistence type="inferred from homology"/>
<gene>
    <name evidence="5" type="ORF">DRW48_14135</name>
</gene>
<feature type="domain" description="5'-Nucleotidase C-terminal" evidence="4">
    <location>
        <begin position="407"/>
        <end position="579"/>
    </location>
</feature>
<dbReference type="Gene3D" id="3.60.21.10">
    <property type="match status" value="1"/>
</dbReference>
<dbReference type="PANTHER" id="PTHR11575">
    <property type="entry name" value="5'-NUCLEOTIDASE-RELATED"/>
    <property type="match status" value="1"/>
</dbReference>
<protein>
    <submittedName>
        <fullName evidence="5">Bifunctional 2',3'-cyclic-nucleotide 2'-phosphodiesterase/3'-nucleotidase</fullName>
    </submittedName>
</protein>
<comment type="similarity">
    <text evidence="2">Belongs to the 5'-nucleotidase family.</text>
</comment>
<dbReference type="EMBL" id="CP030918">
    <property type="protein sequence ID" value="AXC50669.1"/>
    <property type="molecule type" value="Genomic_DNA"/>
</dbReference>
<dbReference type="GO" id="GO:0016787">
    <property type="term" value="F:hydrolase activity"/>
    <property type="evidence" value="ECO:0007669"/>
    <property type="project" value="UniProtKB-KW"/>
</dbReference>
<organism evidence="5 6">
    <name type="scientific">Paracoccus suum</name>
    <dbReference type="NCBI Taxonomy" id="2259340"/>
    <lineage>
        <taxon>Bacteria</taxon>
        <taxon>Pseudomonadati</taxon>
        <taxon>Pseudomonadota</taxon>
        <taxon>Alphaproteobacteria</taxon>
        <taxon>Rhodobacterales</taxon>
        <taxon>Paracoccaceae</taxon>
        <taxon>Paracoccus</taxon>
    </lineage>
</organism>
<evidence type="ECO:0000256" key="1">
    <source>
        <dbReference type="ARBA" id="ARBA00022729"/>
    </source>
</evidence>
<dbReference type="InterPro" id="IPR036907">
    <property type="entry name" value="5'-Nucleotdase_C_sf"/>
</dbReference>
<dbReference type="InterPro" id="IPR004843">
    <property type="entry name" value="Calcineurin-like_PHP"/>
</dbReference>
<dbReference type="SUPFAM" id="SSF56300">
    <property type="entry name" value="Metallo-dependent phosphatases"/>
    <property type="match status" value="1"/>
</dbReference>
<reference evidence="6" key="1">
    <citation type="submission" date="2018-07" db="EMBL/GenBank/DDBJ databases">
        <title>Genome sequencing of Paracoccus sp. SC2-6.</title>
        <authorList>
            <person name="Heo J."/>
            <person name="Kim S.-J."/>
            <person name="Kwon S.-W."/>
        </authorList>
    </citation>
    <scope>NUCLEOTIDE SEQUENCE [LARGE SCALE GENOMIC DNA]</scope>
    <source>
        <strain evidence="6">SC2-6</strain>
    </source>
</reference>
<evidence type="ECO:0000259" key="3">
    <source>
        <dbReference type="Pfam" id="PF00149"/>
    </source>
</evidence>
<dbReference type="Proteomes" id="UP000252023">
    <property type="component" value="Chromosome"/>
</dbReference>
<evidence type="ECO:0000313" key="5">
    <source>
        <dbReference type="EMBL" id="AXC50669.1"/>
    </source>
</evidence>
<dbReference type="OrthoDB" id="9803927at2"/>
<dbReference type="InterPro" id="IPR008334">
    <property type="entry name" value="5'-Nucleotdase_C"/>
</dbReference>
<dbReference type="InterPro" id="IPR006179">
    <property type="entry name" value="5_nucleotidase/apyrase"/>
</dbReference>
<dbReference type="Gene3D" id="3.90.780.10">
    <property type="entry name" value="5'-Nucleotidase, C-terminal domain"/>
    <property type="match status" value="1"/>
</dbReference>
<accession>A0A344PMR4</accession>
<dbReference type="KEGG" id="pars:DRW48_14135"/>
<feature type="domain" description="Calcineurin-like phosphoesterase" evidence="3">
    <location>
        <begin position="60"/>
        <end position="295"/>
    </location>
</feature>
<evidence type="ECO:0000259" key="4">
    <source>
        <dbReference type="Pfam" id="PF02872"/>
    </source>
</evidence>
<sequence length="667" mass="71083">MKAGERNHALPRAAALIEPRSDISGDGSRVGLREDATGFAEGHASKARAGRTGDATAIDLRIMAITDLHMQLLDFDYFRRRTDLPLGRGLEHLAVLIERQRSTAANTLLFDNGDLLQGNPLADDLARAATGAGAHPAIASLNAVGCDAATLGNHDFSYGRSFLARALGGAAFPFVLANARLPGLQNRVRPWVILQRELRDRAGRTHQIGIGVIGFVPPQSSAWEAAEFPGLRTEDIIEAAEREVPLMRASGADLVVALAHSGTSPLPHQLGTENAASALAGLPGIDAVIAGHSHELNPAPEERREYPQPSPAPLVQAGFGGSHLGVINLVLEQETNGRRWQVGHATAELHPATSLATDIGSPARVAIRKATLPAHRSALRAGARRIGRTAVPLGSHLAMLGQDPGLRLVAMAQRWHLRAALSGTHYAELPILVAVAPFRAGARGGPGHYTHIPAGRITHGDLADLYAFNNRAAALIVTGAELADWLERAAGAFLRILPGAGTQELIDPDFASYNFDMIDGLHWQIDPSRPARYMADGLPRADGTGGRIRNLTYGGQPVTPERRFLLATNSYRLSGVGLYADLTADCAPISAGTATVRDLVRAYLRRRRVVAPQARPMFTFARVPGASGLIRTGPEVATMLADNPLGLIPEGTDDQGFLRLRVPLDRD</sequence>
<keyword evidence="2" id="KW-0547">Nucleotide-binding</keyword>
<evidence type="ECO:0000256" key="2">
    <source>
        <dbReference type="RuleBase" id="RU362119"/>
    </source>
</evidence>
<dbReference type="PRINTS" id="PR01607">
    <property type="entry name" value="APYRASEFAMLY"/>
</dbReference>
<dbReference type="InterPro" id="IPR029052">
    <property type="entry name" value="Metallo-depent_PP-like"/>
</dbReference>